<sequence length="165" mass="17782">MLKTVKIALVATVAAWGLVGALGNFVDWDGTRGAVAAATSMATWEGGASSWKATSNPFVVLAGAVMIPALKLTSAVLCLLGGWAMWRTRDRGYEFEAAKRLALAGCGVAMFLLFAGWIVIAESWFEMWRSEAMRGPVLDSAFRYLGCIALIALFVGLRDDRRSRS</sequence>
<proteinExistence type="predicted"/>
<dbReference type="EMBL" id="JAOAMV010000001">
    <property type="protein sequence ID" value="MCT2557907.1"/>
    <property type="molecule type" value="Genomic_DNA"/>
</dbReference>
<dbReference type="Pfam" id="PF09933">
    <property type="entry name" value="DUF2165"/>
    <property type="match status" value="1"/>
</dbReference>
<evidence type="ECO:0000313" key="2">
    <source>
        <dbReference type="EMBL" id="MCT2557907.1"/>
    </source>
</evidence>
<dbReference type="Proteomes" id="UP001142648">
    <property type="component" value="Unassembled WGS sequence"/>
</dbReference>
<evidence type="ECO:0000313" key="3">
    <source>
        <dbReference type="Proteomes" id="UP001142648"/>
    </source>
</evidence>
<keyword evidence="3" id="KW-1185">Reference proteome</keyword>
<gene>
    <name evidence="2" type="ORF">N0B51_02810</name>
</gene>
<dbReference type="RefSeq" id="WP_259960659.1">
    <property type="nucleotide sequence ID" value="NZ_JAOAMV010000001.1"/>
</dbReference>
<evidence type="ECO:0000256" key="1">
    <source>
        <dbReference type="SAM" id="Phobius"/>
    </source>
</evidence>
<reference evidence="2" key="1">
    <citation type="submission" date="2022-09" db="EMBL/GenBank/DDBJ databases">
        <title>The genome sequence of Tsuneonella sp. YG55.</title>
        <authorList>
            <person name="Liu Y."/>
        </authorList>
    </citation>
    <scope>NUCLEOTIDE SEQUENCE</scope>
    <source>
        <strain evidence="2">YG55</strain>
    </source>
</reference>
<dbReference type="InterPro" id="IPR018681">
    <property type="entry name" value="DUF2165_transmembrane"/>
</dbReference>
<organism evidence="2 3">
    <name type="scientific">Tsuneonella litorea</name>
    <dbReference type="NCBI Taxonomy" id="2976475"/>
    <lineage>
        <taxon>Bacteria</taxon>
        <taxon>Pseudomonadati</taxon>
        <taxon>Pseudomonadota</taxon>
        <taxon>Alphaproteobacteria</taxon>
        <taxon>Sphingomonadales</taxon>
        <taxon>Erythrobacteraceae</taxon>
        <taxon>Tsuneonella</taxon>
    </lineage>
</organism>
<accession>A0A9X2VYX6</accession>
<keyword evidence="1" id="KW-0472">Membrane</keyword>
<comment type="caution">
    <text evidence="2">The sequence shown here is derived from an EMBL/GenBank/DDBJ whole genome shotgun (WGS) entry which is preliminary data.</text>
</comment>
<keyword evidence="1" id="KW-0812">Transmembrane</keyword>
<keyword evidence="1" id="KW-1133">Transmembrane helix</keyword>
<feature type="transmembrane region" description="Helical" evidence="1">
    <location>
        <begin position="101"/>
        <end position="121"/>
    </location>
</feature>
<protein>
    <submittedName>
        <fullName evidence="2">DUF2165 domain-containing protein</fullName>
    </submittedName>
</protein>
<dbReference type="AlphaFoldDB" id="A0A9X2VYX6"/>
<feature type="transmembrane region" description="Helical" evidence="1">
    <location>
        <begin position="58"/>
        <end position="80"/>
    </location>
</feature>
<name>A0A9X2VYX6_9SPHN</name>
<feature type="transmembrane region" description="Helical" evidence="1">
    <location>
        <begin position="141"/>
        <end position="157"/>
    </location>
</feature>